<proteinExistence type="predicted"/>
<gene>
    <name evidence="1" type="ORF">BFP71_07565</name>
</gene>
<name>A0A1E5T3P8_9BACT</name>
<comment type="caution">
    <text evidence="1">The sequence shown here is derived from an EMBL/GenBank/DDBJ whole genome shotgun (WGS) entry which is preliminary data.</text>
</comment>
<dbReference type="AlphaFoldDB" id="A0A1E5T3P8"/>
<evidence type="ECO:0008006" key="3">
    <source>
        <dbReference type="Google" id="ProtNLM"/>
    </source>
</evidence>
<organism evidence="1 2">
    <name type="scientific">Roseivirga misakiensis</name>
    <dbReference type="NCBI Taxonomy" id="1563681"/>
    <lineage>
        <taxon>Bacteria</taxon>
        <taxon>Pseudomonadati</taxon>
        <taxon>Bacteroidota</taxon>
        <taxon>Cytophagia</taxon>
        <taxon>Cytophagales</taxon>
        <taxon>Roseivirgaceae</taxon>
        <taxon>Roseivirga</taxon>
    </lineage>
</organism>
<sequence length="201" mass="23273">MISIEEALTGKVPQAALSYCTQLWVEAPFDFKLTRARSSKLGDYRYDPKTANHSVTVNHDLNPYQFLITYVHEVAHRVVHQPKSRQKPHGIEWKRTFQQLMLPLLRPEVFPDDILRALAKHMKNPKASTAADPKLLQAVSNYDLTKSDGPTLRNLLPGQEFVFRKRAFRKIKTNRTRAVCLDLSNQRRYLIPILVEVEQVR</sequence>
<reference evidence="1 2" key="1">
    <citation type="submission" date="2016-08" db="EMBL/GenBank/DDBJ databases">
        <title>Draft genome of Fabibacter sp. strain SK-8.</title>
        <authorList>
            <person name="Wong S.-K."/>
            <person name="Hamasaki K."/>
            <person name="Yoshizawa S."/>
        </authorList>
    </citation>
    <scope>NUCLEOTIDE SEQUENCE [LARGE SCALE GENOMIC DNA]</scope>
    <source>
        <strain evidence="1 2">SK-8</strain>
    </source>
</reference>
<dbReference type="RefSeq" id="WP_069834880.1">
    <property type="nucleotide sequence ID" value="NZ_MDGQ01000004.1"/>
</dbReference>
<evidence type="ECO:0000313" key="1">
    <source>
        <dbReference type="EMBL" id="OEK05961.1"/>
    </source>
</evidence>
<keyword evidence="2" id="KW-1185">Reference proteome</keyword>
<protein>
    <recommendedName>
        <fullName evidence="3">SprT-like domain-containing protein</fullName>
    </recommendedName>
</protein>
<dbReference type="EMBL" id="MDGQ01000004">
    <property type="protein sequence ID" value="OEK05961.1"/>
    <property type="molecule type" value="Genomic_DNA"/>
</dbReference>
<dbReference type="STRING" id="1563681.BFP71_07565"/>
<accession>A0A1E5T3P8</accession>
<evidence type="ECO:0000313" key="2">
    <source>
        <dbReference type="Proteomes" id="UP000095552"/>
    </source>
</evidence>
<dbReference type="Proteomes" id="UP000095552">
    <property type="component" value="Unassembled WGS sequence"/>
</dbReference>